<feature type="region of interest" description="Disordered" evidence="1">
    <location>
        <begin position="66"/>
        <end position="102"/>
    </location>
</feature>
<comment type="caution">
    <text evidence="2">The sequence shown here is derived from an EMBL/GenBank/DDBJ whole genome shotgun (WGS) entry which is preliminary data.</text>
</comment>
<dbReference type="Proteomes" id="UP000283841">
    <property type="component" value="Unassembled WGS sequence"/>
</dbReference>
<dbReference type="VEuPathDB" id="FungiDB:C8Q69DRAFT_459257"/>
<sequence length="102" mass="10799">MSLIRIALLLRSPGSLLSSDGKNKHGEHRECEAPPGDEPGAWPGKSSCDRCRARRPCCLLRRRCCPRPATSVGPAPPIGSASHAAPAAPDGPDISIPERRAQ</sequence>
<dbReference type="EMBL" id="RCNU01000002">
    <property type="protein sequence ID" value="RWQ98530.1"/>
    <property type="molecule type" value="Genomic_DNA"/>
</dbReference>
<organism evidence="2 3">
    <name type="scientific">Byssochlamys spectabilis</name>
    <name type="common">Paecilomyces variotii</name>
    <dbReference type="NCBI Taxonomy" id="264951"/>
    <lineage>
        <taxon>Eukaryota</taxon>
        <taxon>Fungi</taxon>
        <taxon>Dikarya</taxon>
        <taxon>Ascomycota</taxon>
        <taxon>Pezizomycotina</taxon>
        <taxon>Eurotiomycetes</taxon>
        <taxon>Eurotiomycetidae</taxon>
        <taxon>Eurotiales</taxon>
        <taxon>Thermoascaceae</taxon>
        <taxon>Paecilomyces</taxon>
    </lineage>
</organism>
<gene>
    <name evidence="2" type="ORF">C8Q69DRAFT_459257</name>
</gene>
<evidence type="ECO:0000313" key="3">
    <source>
        <dbReference type="Proteomes" id="UP000283841"/>
    </source>
</evidence>
<feature type="region of interest" description="Disordered" evidence="1">
    <location>
        <begin position="14"/>
        <end position="45"/>
    </location>
</feature>
<evidence type="ECO:0000313" key="2">
    <source>
        <dbReference type="EMBL" id="RWQ98530.1"/>
    </source>
</evidence>
<keyword evidence="3" id="KW-1185">Reference proteome</keyword>
<protein>
    <submittedName>
        <fullName evidence="2">Uncharacterized protein</fullName>
    </submittedName>
</protein>
<feature type="compositionally biased region" description="Basic and acidic residues" evidence="1">
    <location>
        <begin position="21"/>
        <end position="32"/>
    </location>
</feature>
<dbReference type="GeneID" id="39599338"/>
<dbReference type="RefSeq" id="XP_028488175.1">
    <property type="nucleotide sequence ID" value="XM_028630061.1"/>
</dbReference>
<accession>A0A443I388</accession>
<reference evidence="2 3" key="1">
    <citation type="journal article" date="2018" name="Front. Microbiol.">
        <title>Genomic and genetic insights into a cosmopolitan fungus, Paecilomyces variotii (Eurotiales).</title>
        <authorList>
            <person name="Urquhart A.S."/>
            <person name="Mondo S.J."/>
            <person name="Makela M.R."/>
            <person name="Hane J.K."/>
            <person name="Wiebenga A."/>
            <person name="He G."/>
            <person name="Mihaltcheva S."/>
            <person name="Pangilinan J."/>
            <person name="Lipzen A."/>
            <person name="Barry K."/>
            <person name="de Vries R.P."/>
            <person name="Grigoriev I.V."/>
            <person name="Idnurm A."/>
        </authorList>
    </citation>
    <scope>NUCLEOTIDE SEQUENCE [LARGE SCALE GENOMIC DNA]</scope>
    <source>
        <strain evidence="2 3">CBS 101075</strain>
    </source>
</reference>
<evidence type="ECO:0000256" key="1">
    <source>
        <dbReference type="SAM" id="MobiDB-lite"/>
    </source>
</evidence>
<proteinExistence type="predicted"/>
<name>A0A443I388_BYSSP</name>
<dbReference type="AlphaFoldDB" id="A0A443I388"/>